<evidence type="ECO:0000313" key="16">
    <source>
        <dbReference type="Proteomes" id="UP000600865"/>
    </source>
</evidence>
<dbReference type="InterPro" id="IPR024194">
    <property type="entry name" value="Ac/AlaTfrase_AlgI/DltB"/>
</dbReference>
<keyword evidence="9 14" id="KW-1133">Transmembrane helix</keyword>
<evidence type="ECO:0000256" key="2">
    <source>
        <dbReference type="ARBA" id="ARBA00005182"/>
    </source>
</evidence>
<feature type="transmembrane region" description="Helical" evidence="14">
    <location>
        <begin position="6"/>
        <end position="25"/>
    </location>
</feature>
<dbReference type="GO" id="GO:0005886">
    <property type="term" value="C:plasma membrane"/>
    <property type="evidence" value="ECO:0007669"/>
    <property type="project" value="UniProtKB-SubCell"/>
</dbReference>
<keyword evidence="8" id="KW-0016">Alginate biosynthesis</keyword>
<dbReference type="GO" id="GO:0016746">
    <property type="term" value="F:acyltransferase activity"/>
    <property type="evidence" value="ECO:0007669"/>
    <property type="project" value="UniProtKB-KW"/>
</dbReference>
<feature type="transmembrane region" description="Helical" evidence="14">
    <location>
        <begin position="373"/>
        <end position="393"/>
    </location>
</feature>
<feature type="transmembrane region" description="Helical" evidence="14">
    <location>
        <begin position="119"/>
        <end position="137"/>
    </location>
</feature>
<keyword evidence="5 13" id="KW-1003">Cell membrane</keyword>
<evidence type="ECO:0000256" key="12">
    <source>
        <dbReference type="ARBA" id="ARBA00031030"/>
    </source>
</evidence>
<dbReference type="PIRSF" id="PIRSF500217">
    <property type="entry name" value="AlgI"/>
    <property type="match status" value="1"/>
</dbReference>
<evidence type="ECO:0000256" key="5">
    <source>
        <dbReference type="ARBA" id="ARBA00022475"/>
    </source>
</evidence>
<feature type="transmembrane region" description="Helical" evidence="14">
    <location>
        <begin position="185"/>
        <end position="204"/>
    </location>
</feature>
<dbReference type="RefSeq" id="WP_189585067.1">
    <property type="nucleotide sequence ID" value="NZ_BMYV01000002.1"/>
</dbReference>
<keyword evidence="6 13" id="KW-0808">Transferase</keyword>
<feature type="transmembrane region" description="Helical" evidence="14">
    <location>
        <begin position="53"/>
        <end position="70"/>
    </location>
</feature>
<proteinExistence type="inferred from homology"/>
<evidence type="ECO:0000256" key="9">
    <source>
        <dbReference type="ARBA" id="ARBA00022989"/>
    </source>
</evidence>
<name>A0A918KQP2_9PROT</name>
<evidence type="ECO:0000313" key="15">
    <source>
        <dbReference type="EMBL" id="GGX69805.1"/>
    </source>
</evidence>
<dbReference type="AlphaFoldDB" id="A0A918KQP2"/>
<sequence length="489" mass="54274">MLFTDPVFLTKFLPLVLLGFFATLFSKTRWHSQILLIGASLVFYSWFKSEYLILLVGSMGVNYVLAKHILVQPGTSKSKRILVAGIVANLLLLGVYKYLGFLTVNFNALFDLGLPDPKLLLPLAISFFTFQQISYLCDSHAGKMDPVSHNPLEYALFVTFFPQLIAGPIVHHAEMMPQFRKIITPSARAIMFCEGLCLFALGLFKKLAIADSIAPYANQVFTSVDSGAVVTSVTAWGGALAYTFQIYFDFSGYSDMAIGLGLLFAIRLPWNFNSPYKSENMSEFWRRWHMTLSRWLRDYLYIPLGGNRHGKVRQYINNFATMVLGGLWHGAHWNFLIWGALHGLYLIINQAVRAIAKFFGVLEIVETAKAIRISSWAITFFAAVVAWVFFRATTTSGAISMTLSMFGAVAEGAVHMPAPLQTILWGTLAAISAFILPNTKEISELFEKDLLKRSSALIGALGITSGVAASAAFLASLSLTQSPFLYFNF</sequence>
<feature type="transmembrane region" description="Helical" evidence="14">
    <location>
        <begin position="457"/>
        <end position="479"/>
    </location>
</feature>
<dbReference type="PIRSF" id="PIRSF016636">
    <property type="entry name" value="AlgI_DltB"/>
    <property type="match status" value="1"/>
</dbReference>
<evidence type="ECO:0000256" key="10">
    <source>
        <dbReference type="ARBA" id="ARBA00023136"/>
    </source>
</evidence>
<feature type="transmembrane region" description="Helical" evidence="14">
    <location>
        <begin position="331"/>
        <end position="352"/>
    </location>
</feature>
<evidence type="ECO:0000256" key="3">
    <source>
        <dbReference type="ARBA" id="ARBA00010323"/>
    </source>
</evidence>
<dbReference type="PANTHER" id="PTHR13285:SF23">
    <property type="entry name" value="TEICHOIC ACID D-ALANYLTRANSFERASE"/>
    <property type="match status" value="1"/>
</dbReference>
<evidence type="ECO:0000256" key="14">
    <source>
        <dbReference type="SAM" id="Phobius"/>
    </source>
</evidence>
<keyword evidence="11 13" id="KW-0012">Acyltransferase</keyword>
<feature type="transmembrane region" description="Helical" evidence="14">
    <location>
        <begin position="82"/>
        <end position="99"/>
    </location>
</feature>
<dbReference type="InterPro" id="IPR051085">
    <property type="entry name" value="MB_O-acyltransferase"/>
</dbReference>
<keyword evidence="16" id="KW-1185">Reference proteome</keyword>
<comment type="caution">
    <text evidence="15">The sequence shown here is derived from an EMBL/GenBank/DDBJ whole genome shotgun (WGS) entry which is preliminary data.</text>
</comment>
<comment type="subcellular location">
    <subcellularLocation>
        <location evidence="1">Cell membrane</location>
        <topology evidence="1">Multi-pass membrane protein</topology>
    </subcellularLocation>
</comment>
<dbReference type="InterPro" id="IPR004299">
    <property type="entry name" value="MBOAT_fam"/>
</dbReference>
<dbReference type="InterPro" id="IPR028362">
    <property type="entry name" value="AlgI"/>
</dbReference>
<reference evidence="15 16" key="1">
    <citation type="journal article" date="2014" name="Int. J. Syst. Evol. Microbiol.">
        <title>Complete genome sequence of Corynebacterium casei LMG S-19264T (=DSM 44701T), isolated from a smear-ripened cheese.</title>
        <authorList>
            <consortium name="US DOE Joint Genome Institute (JGI-PGF)"/>
            <person name="Walter F."/>
            <person name="Albersmeier A."/>
            <person name="Kalinowski J."/>
            <person name="Ruckert C."/>
        </authorList>
    </citation>
    <scope>NUCLEOTIDE SEQUENCE [LARGE SCALE GENOMIC DNA]</scope>
    <source>
        <strain evidence="15 16">KCTC 23968</strain>
    </source>
</reference>
<dbReference type="Proteomes" id="UP000600865">
    <property type="component" value="Unassembled WGS sequence"/>
</dbReference>
<evidence type="ECO:0000256" key="8">
    <source>
        <dbReference type="ARBA" id="ARBA00022841"/>
    </source>
</evidence>
<keyword evidence="7 14" id="KW-0812">Transmembrane</keyword>
<dbReference type="Pfam" id="PF03062">
    <property type="entry name" value="MBOAT"/>
    <property type="match status" value="1"/>
</dbReference>
<dbReference type="GO" id="GO:0042121">
    <property type="term" value="P:alginic acid biosynthetic process"/>
    <property type="evidence" value="ECO:0007669"/>
    <property type="project" value="UniProtKB-KW"/>
</dbReference>
<feature type="transmembrane region" description="Helical" evidence="14">
    <location>
        <begin position="224"/>
        <end position="244"/>
    </location>
</feature>
<feature type="transmembrane region" description="Helical" evidence="14">
    <location>
        <begin position="413"/>
        <end position="436"/>
    </location>
</feature>
<organism evidence="15 16">
    <name type="scientific">Litorimonas cladophorae</name>
    <dbReference type="NCBI Taxonomy" id="1220491"/>
    <lineage>
        <taxon>Bacteria</taxon>
        <taxon>Pseudomonadati</taxon>
        <taxon>Pseudomonadota</taxon>
        <taxon>Alphaproteobacteria</taxon>
        <taxon>Maricaulales</taxon>
        <taxon>Robiginitomaculaceae</taxon>
    </lineage>
</organism>
<evidence type="ECO:0000256" key="4">
    <source>
        <dbReference type="ARBA" id="ARBA00016084"/>
    </source>
</evidence>
<evidence type="ECO:0000256" key="6">
    <source>
        <dbReference type="ARBA" id="ARBA00022679"/>
    </source>
</evidence>
<evidence type="ECO:0000256" key="13">
    <source>
        <dbReference type="PIRNR" id="PIRNR016636"/>
    </source>
</evidence>
<comment type="similarity">
    <text evidence="3 13">Belongs to the membrane-bound acyltransferase family.</text>
</comment>
<keyword evidence="10 13" id="KW-0472">Membrane</keyword>
<evidence type="ECO:0000256" key="11">
    <source>
        <dbReference type="ARBA" id="ARBA00023315"/>
    </source>
</evidence>
<protein>
    <recommendedName>
        <fullName evidence="4">Probable alginate O-acetylase AlgI</fullName>
    </recommendedName>
    <alternativeName>
        <fullName evidence="12">Alginate biosynthesis protein AlgI</fullName>
    </alternativeName>
</protein>
<dbReference type="EMBL" id="BMYV01000002">
    <property type="protein sequence ID" value="GGX69805.1"/>
    <property type="molecule type" value="Genomic_DNA"/>
</dbReference>
<dbReference type="PANTHER" id="PTHR13285">
    <property type="entry name" value="ACYLTRANSFERASE"/>
    <property type="match status" value="1"/>
</dbReference>
<accession>A0A918KQP2</accession>
<evidence type="ECO:0000256" key="7">
    <source>
        <dbReference type="ARBA" id="ARBA00022692"/>
    </source>
</evidence>
<comment type="pathway">
    <text evidence="2">Glycan biosynthesis; alginate biosynthesis.</text>
</comment>
<gene>
    <name evidence="15" type="ORF">GCM10011309_19790</name>
</gene>
<evidence type="ECO:0000256" key="1">
    <source>
        <dbReference type="ARBA" id="ARBA00004651"/>
    </source>
</evidence>